<accession>A0A0R3VSF8</accession>
<keyword evidence="3" id="KW-1185">Reference proteome</keyword>
<evidence type="ECO:0000313" key="4">
    <source>
        <dbReference type="WBParaSite" id="TASK_0000008901-mRNA-1"/>
    </source>
</evidence>
<dbReference type="AlphaFoldDB" id="A0A0R3VSF8"/>
<reference evidence="4" key="1">
    <citation type="submission" date="2017-02" db="UniProtKB">
        <authorList>
            <consortium name="WormBaseParasite"/>
        </authorList>
    </citation>
    <scope>IDENTIFICATION</scope>
</reference>
<feature type="region of interest" description="Disordered" evidence="1">
    <location>
        <begin position="93"/>
        <end position="116"/>
    </location>
</feature>
<sequence length="116" mass="12860">MSSVKSCDGKNSSVDHDDEFVVPHMEIACTLNSIAYMRVLEEPFMYLHNWETLNVGVQKAAMEAFFDEAQDIKNYLNSSEATCVMPAESIEVGSSQESCASVPASTESDQQKLQEK</sequence>
<dbReference type="WBParaSite" id="TASK_0000008901-mRNA-1">
    <property type="protein sequence ID" value="TASK_0000008901-mRNA-1"/>
    <property type="gene ID" value="TASK_0000008901"/>
</dbReference>
<organism evidence="4">
    <name type="scientific">Taenia asiatica</name>
    <name type="common">Asian tapeworm</name>
    <dbReference type="NCBI Taxonomy" id="60517"/>
    <lineage>
        <taxon>Eukaryota</taxon>
        <taxon>Metazoa</taxon>
        <taxon>Spiralia</taxon>
        <taxon>Lophotrochozoa</taxon>
        <taxon>Platyhelminthes</taxon>
        <taxon>Cestoda</taxon>
        <taxon>Eucestoda</taxon>
        <taxon>Cyclophyllidea</taxon>
        <taxon>Taeniidae</taxon>
        <taxon>Taenia</taxon>
    </lineage>
</organism>
<dbReference type="Proteomes" id="UP000282613">
    <property type="component" value="Unassembled WGS sequence"/>
</dbReference>
<dbReference type="EMBL" id="UYRS01000008">
    <property type="protein sequence ID" value="VDK20222.1"/>
    <property type="molecule type" value="Genomic_DNA"/>
</dbReference>
<evidence type="ECO:0000313" key="3">
    <source>
        <dbReference type="Proteomes" id="UP000282613"/>
    </source>
</evidence>
<gene>
    <name evidence="2" type="ORF">TASK_LOCUS90</name>
</gene>
<feature type="compositionally biased region" description="Polar residues" evidence="1">
    <location>
        <begin position="93"/>
        <end position="108"/>
    </location>
</feature>
<reference evidence="2 3" key="2">
    <citation type="submission" date="2018-11" db="EMBL/GenBank/DDBJ databases">
        <authorList>
            <consortium name="Pathogen Informatics"/>
        </authorList>
    </citation>
    <scope>NUCLEOTIDE SEQUENCE [LARGE SCALE GENOMIC DNA]</scope>
</reference>
<evidence type="ECO:0000313" key="2">
    <source>
        <dbReference type="EMBL" id="VDK20222.1"/>
    </source>
</evidence>
<protein>
    <submittedName>
        <fullName evidence="4">PDEase domain-containing protein</fullName>
    </submittedName>
</protein>
<evidence type="ECO:0000256" key="1">
    <source>
        <dbReference type="SAM" id="MobiDB-lite"/>
    </source>
</evidence>
<proteinExistence type="predicted"/>
<dbReference type="OrthoDB" id="6239263at2759"/>
<name>A0A0R3VSF8_TAEAS</name>